<feature type="compositionally biased region" description="Low complexity" evidence="1">
    <location>
        <begin position="302"/>
        <end position="313"/>
    </location>
</feature>
<name>A0A840PC47_9ACTN</name>
<dbReference type="AlphaFoldDB" id="A0A840PC47"/>
<organism evidence="2 3">
    <name type="scientific">Thermocatellispora tengchongensis</name>
    <dbReference type="NCBI Taxonomy" id="1073253"/>
    <lineage>
        <taxon>Bacteria</taxon>
        <taxon>Bacillati</taxon>
        <taxon>Actinomycetota</taxon>
        <taxon>Actinomycetes</taxon>
        <taxon>Streptosporangiales</taxon>
        <taxon>Streptosporangiaceae</taxon>
        <taxon>Thermocatellispora</taxon>
    </lineage>
</organism>
<proteinExistence type="predicted"/>
<evidence type="ECO:0000313" key="2">
    <source>
        <dbReference type="EMBL" id="MBB5136559.1"/>
    </source>
</evidence>
<feature type="compositionally biased region" description="Gly residues" evidence="1">
    <location>
        <begin position="74"/>
        <end position="86"/>
    </location>
</feature>
<comment type="caution">
    <text evidence="2">The sequence shown here is derived from an EMBL/GenBank/DDBJ whole genome shotgun (WGS) entry which is preliminary data.</text>
</comment>
<feature type="region of interest" description="Disordered" evidence="1">
    <location>
        <begin position="68"/>
        <end position="117"/>
    </location>
</feature>
<evidence type="ECO:0000256" key="1">
    <source>
        <dbReference type="SAM" id="MobiDB-lite"/>
    </source>
</evidence>
<reference evidence="2 3" key="1">
    <citation type="submission" date="2020-08" db="EMBL/GenBank/DDBJ databases">
        <title>Genomic Encyclopedia of Type Strains, Phase IV (KMG-IV): sequencing the most valuable type-strain genomes for metagenomic binning, comparative biology and taxonomic classification.</title>
        <authorList>
            <person name="Goeker M."/>
        </authorList>
    </citation>
    <scope>NUCLEOTIDE SEQUENCE [LARGE SCALE GENOMIC DNA]</scope>
    <source>
        <strain evidence="2 3">DSM 45615</strain>
    </source>
</reference>
<feature type="compositionally biased region" description="Basic residues" evidence="1">
    <location>
        <begin position="291"/>
        <end position="301"/>
    </location>
</feature>
<gene>
    <name evidence="2" type="ORF">HNP84_006306</name>
</gene>
<feature type="compositionally biased region" description="Low complexity" evidence="1">
    <location>
        <begin position="87"/>
        <end position="99"/>
    </location>
</feature>
<dbReference type="RefSeq" id="WP_185053422.1">
    <property type="nucleotide sequence ID" value="NZ_BAABIX010000011.1"/>
</dbReference>
<sequence length="343" mass="35729">MPRLDSILTGLAGEGATGALRAGRSGTVYLTEGRVTFAESAHSPRLEDVLTASGRVSAAAVQRARRAASATGAPGAGNGDANGAGNGDANRAANGAATDANEDGARGRTSHRPPDGGGALIAQGVLTRGELEFCVLGLVLDAVYFLLAAAATRPRFVPGERHWLGPYWYFDVTGLLRECERRRARLNDVWPSAQLDTLPVSPVPRLPGQRVVLDALQWEVLVNADGTATPAELARRLGRPAYSVLMAVRRLAAAGLLMKPPPPRPAAGPERREPSAPEAERPAADQPAGKLPRRASAKGRPRPSGAVAPARAGAAGGGWPAVTGDPSDVSMLIRLRDALERML</sequence>
<dbReference type="SUPFAM" id="SSF46785">
    <property type="entry name" value="Winged helix' DNA-binding domain"/>
    <property type="match status" value="1"/>
</dbReference>
<keyword evidence="3" id="KW-1185">Reference proteome</keyword>
<accession>A0A840PC47</accession>
<feature type="compositionally biased region" description="Basic and acidic residues" evidence="1">
    <location>
        <begin position="269"/>
        <end position="283"/>
    </location>
</feature>
<protein>
    <submittedName>
        <fullName evidence="2">Uncharacterized protein</fullName>
    </submittedName>
</protein>
<evidence type="ECO:0000313" key="3">
    <source>
        <dbReference type="Proteomes" id="UP000578449"/>
    </source>
</evidence>
<dbReference type="EMBL" id="JACHGN010000014">
    <property type="protein sequence ID" value="MBB5136559.1"/>
    <property type="molecule type" value="Genomic_DNA"/>
</dbReference>
<feature type="region of interest" description="Disordered" evidence="1">
    <location>
        <begin position="257"/>
        <end position="327"/>
    </location>
</feature>
<dbReference type="InterPro" id="IPR036390">
    <property type="entry name" value="WH_DNA-bd_sf"/>
</dbReference>
<dbReference type="Proteomes" id="UP000578449">
    <property type="component" value="Unassembled WGS sequence"/>
</dbReference>